<dbReference type="RefSeq" id="WP_036339463.1">
    <property type="nucleotide sequence ID" value="NZ_JPMX01000097.1"/>
</dbReference>
<dbReference type="EMBL" id="JPMX01000097">
    <property type="protein sequence ID" value="KGH44903.1"/>
    <property type="molecule type" value="Genomic_DNA"/>
</dbReference>
<evidence type="ECO:0000313" key="3">
    <source>
        <dbReference type="Proteomes" id="UP000029713"/>
    </source>
</evidence>
<sequence>MTEVELSAKNPTKDKDYEIAVNGSRYEVDAETVTYEQVVDLGFPNGDANVIYSVAYHKAKGGHGGSGTLVPGTSVAVKKKGTSFDVTATTRS</sequence>
<dbReference type="OrthoDB" id="256126at2"/>
<evidence type="ECO:0000259" key="1">
    <source>
        <dbReference type="Pfam" id="PF14452"/>
    </source>
</evidence>
<accession>A0A098Y1X6</accession>
<proteinExistence type="predicted"/>
<name>A0A098Y1X6_9ACTN</name>
<organism evidence="2 3">
    <name type="scientific">Modestobacter caceresii</name>
    <dbReference type="NCBI Taxonomy" id="1522368"/>
    <lineage>
        <taxon>Bacteria</taxon>
        <taxon>Bacillati</taxon>
        <taxon>Actinomycetota</taxon>
        <taxon>Actinomycetes</taxon>
        <taxon>Geodermatophilales</taxon>
        <taxon>Geodermatophilaceae</taxon>
        <taxon>Modestobacter</taxon>
    </lineage>
</organism>
<reference evidence="2 3" key="1">
    <citation type="submission" date="2014-07" db="EMBL/GenBank/DDBJ databases">
        <title>Biosystematic studies on Modestobacter strains isolated from extreme hyper-arid desert soil and from historic building.</title>
        <authorList>
            <person name="Bukarasam K."/>
            <person name="Bull A."/>
            <person name="Girard G."/>
            <person name="van Wezel G."/>
            <person name="Goodfellow M."/>
        </authorList>
    </citation>
    <scope>NUCLEOTIDE SEQUENCE [LARGE SCALE GENOMIC DNA]</scope>
    <source>
        <strain evidence="2 3">KNN45-2b</strain>
    </source>
</reference>
<feature type="domain" description="Multi-ubiquitin" evidence="1">
    <location>
        <begin position="17"/>
        <end position="90"/>
    </location>
</feature>
<dbReference type="AlphaFoldDB" id="A0A098Y1X6"/>
<dbReference type="Pfam" id="PF14452">
    <property type="entry name" value="Multi_ubiq"/>
    <property type="match status" value="1"/>
</dbReference>
<keyword evidence="3" id="KW-1185">Reference proteome</keyword>
<protein>
    <recommendedName>
        <fullName evidence="1">Multi-ubiquitin domain-containing protein</fullName>
    </recommendedName>
</protein>
<gene>
    <name evidence="2" type="ORF">IN07_20670</name>
</gene>
<dbReference type="InterPro" id="IPR027802">
    <property type="entry name" value="Multi-ubiquitin_dom"/>
</dbReference>
<dbReference type="Proteomes" id="UP000029713">
    <property type="component" value="Unassembled WGS sequence"/>
</dbReference>
<comment type="caution">
    <text evidence="2">The sequence shown here is derived from an EMBL/GenBank/DDBJ whole genome shotgun (WGS) entry which is preliminary data.</text>
</comment>
<evidence type="ECO:0000313" key="2">
    <source>
        <dbReference type="EMBL" id="KGH44903.1"/>
    </source>
</evidence>